<accession>A0AAN7P9B6</accession>
<organism evidence="4 5">
    <name type="scientific">Aquatica leii</name>
    <dbReference type="NCBI Taxonomy" id="1421715"/>
    <lineage>
        <taxon>Eukaryota</taxon>
        <taxon>Metazoa</taxon>
        <taxon>Ecdysozoa</taxon>
        <taxon>Arthropoda</taxon>
        <taxon>Hexapoda</taxon>
        <taxon>Insecta</taxon>
        <taxon>Pterygota</taxon>
        <taxon>Neoptera</taxon>
        <taxon>Endopterygota</taxon>
        <taxon>Coleoptera</taxon>
        <taxon>Polyphaga</taxon>
        <taxon>Elateriformia</taxon>
        <taxon>Elateroidea</taxon>
        <taxon>Lampyridae</taxon>
        <taxon>Luciolinae</taxon>
        <taxon>Aquatica</taxon>
    </lineage>
</organism>
<dbReference type="PRINTS" id="PR00947">
    <property type="entry name" value="CUTICLE"/>
</dbReference>
<evidence type="ECO:0000256" key="3">
    <source>
        <dbReference type="SAM" id="SignalP"/>
    </source>
</evidence>
<evidence type="ECO:0000313" key="4">
    <source>
        <dbReference type="EMBL" id="KAK4880002.1"/>
    </source>
</evidence>
<feature type="signal peptide" evidence="3">
    <location>
        <begin position="1"/>
        <end position="16"/>
    </location>
</feature>
<dbReference type="PROSITE" id="PS51155">
    <property type="entry name" value="CHIT_BIND_RR_2"/>
    <property type="match status" value="2"/>
</dbReference>
<dbReference type="AlphaFoldDB" id="A0AAN7P9B6"/>
<dbReference type="Proteomes" id="UP001353858">
    <property type="component" value="Unassembled WGS sequence"/>
</dbReference>
<dbReference type="InterPro" id="IPR000618">
    <property type="entry name" value="Insect_cuticle"/>
</dbReference>
<dbReference type="PROSITE" id="PS00233">
    <property type="entry name" value="CHIT_BIND_RR_1"/>
    <property type="match status" value="1"/>
</dbReference>
<keyword evidence="1 2" id="KW-0193">Cuticle</keyword>
<evidence type="ECO:0000256" key="1">
    <source>
        <dbReference type="ARBA" id="ARBA00022460"/>
    </source>
</evidence>
<feature type="chain" id="PRO_5042970288" evidence="3">
    <location>
        <begin position="17"/>
        <end position="365"/>
    </location>
</feature>
<name>A0AAN7P9B6_9COLE</name>
<dbReference type="GO" id="GO:0042302">
    <property type="term" value="F:structural constituent of cuticle"/>
    <property type="evidence" value="ECO:0007669"/>
    <property type="project" value="UniProtKB-UniRule"/>
</dbReference>
<dbReference type="GO" id="GO:0005615">
    <property type="term" value="C:extracellular space"/>
    <property type="evidence" value="ECO:0007669"/>
    <property type="project" value="TreeGrafter"/>
</dbReference>
<keyword evidence="3" id="KW-0732">Signal</keyword>
<dbReference type="PANTHER" id="PTHR12236:SF81">
    <property type="entry name" value="CUTICLE PROTEIN 19-LIKE PROTEIN"/>
    <property type="match status" value="1"/>
</dbReference>
<sequence length="365" mass="41894">MNVLIIFINLVTISHAVVSHHWEERNDNYVRGGYSFLDSDGRVRVVQYHVNGNKGFRAVVTFRQPWNNGQDGSDKETGSECICHFKQFYYIILYKNSDYSFSYGVKDMQTGDVKDQWESKQGGVVKGHYSVMEADGMLRTVEYVADKEHGFNAVVKYNTNSHHPLSSSHQQVQMETDQPQVHETIIENKFSESNLKPTVFNHYNLKSAPPKPKPIKENQPSQTLNFPIDLSFLESNSKIIPLTISKITPVEIKVDELNEGLQKSSDNNNRFSQPFLEKDFKPILSQIHALSAMKYEKKPLTTPGLRNYATKPLPNLQTVLQQENHDISGHFKQFPEKKPLQNMHIVKLRPPMLKRPPTVIAVKYH</sequence>
<keyword evidence="5" id="KW-1185">Reference proteome</keyword>
<dbReference type="GO" id="GO:0031012">
    <property type="term" value="C:extracellular matrix"/>
    <property type="evidence" value="ECO:0007669"/>
    <property type="project" value="TreeGrafter"/>
</dbReference>
<proteinExistence type="predicted"/>
<evidence type="ECO:0000313" key="5">
    <source>
        <dbReference type="Proteomes" id="UP001353858"/>
    </source>
</evidence>
<reference evidence="5" key="1">
    <citation type="submission" date="2023-01" db="EMBL/GenBank/DDBJ databases">
        <title>Key to firefly adult light organ development and bioluminescence: homeobox transcription factors regulate luciferase expression and transportation to peroxisome.</title>
        <authorList>
            <person name="Fu X."/>
        </authorList>
    </citation>
    <scope>NUCLEOTIDE SEQUENCE [LARGE SCALE GENOMIC DNA]</scope>
</reference>
<dbReference type="EMBL" id="JARPUR010000003">
    <property type="protein sequence ID" value="KAK4880002.1"/>
    <property type="molecule type" value="Genomic_DNA"/>
</dbReference>
<evidence type="ECO:0000256" key="2">
    <source>
        <dbReference type="PROSITE-ProRule" id="PRU00497"/>
    </source>
</evidence>
<dbReference type="Pfam" id="PF00379">
    <property type="entry name" value="Chitin_bind_4"/>
    <property type="match status" value="2"/>
</dbReference>
<dbReference type="PANTHER" id="PTHR12236">
    <property type="entry name" value="STRUCTURAL CONTITUENT OF CUTICLE"/>
    <property type="match status" value="1"/>
</dbReference>
<dbReference type="InterPro" id="IPR051217">
    <property type="entry name" value="Insect_Cuticle_Struc_Prot"/>
</dbReference>
<comment type="caution">
    <text evidence="4">The sequence shown here is derived from an EMBL/GenBank/DDBJ whole genome shotgun (WGS) entry which is preliminary data.</text>
</comment>
<protein>
    <submittedName>
        <fullName evidence="4">Uncharacterized protein</fullName>
    </submittedName>
</protein>
<dbReference type="InterPro" id="IPR031311">
    <property type="entry name" value="CHIT_BIND_RR_consensus"/>
</dbReference>
<gene>
    <name evidence="4" type="ORF">RN001_008148</name>
</gene>